<reference evidence="2" key="1">
    <citation type="journal article" date="2023" name="Mol. Plant Microbe Interact.">
        <title>Elucidating the Obligate Nature and Biological Capacity of an Invasive Fungal Corn Pathogen.</title>
        <authorList>
            <person name="MacCready J.S."/>
            <person name="Roggenkamp E.M."/>
            <person name="Gdanetz K."/>
            <person name="Chilvers M.I."/>
        </authorList>
    </citation>
    <scope>NUCLEOTIDE SEQUENCE</scope>
    <source>
        <strain evidence="2">PM02</strain>
    </source>
</reference>
<dbReference type="AlphaFoldDB" id="A0AAD9MCB7"/>
<evidence type="ECO:0000256" key="1">
    <source>
        <dbReference type="SAM" id="SignalP"/>
    </source>
</evidence>
<accession>A0AAD9MCB7</accession>
<name>A0AAD9MCB7_9PEZI</name>
<dbReference type="EMBL" id="JAQQPM010000002">
    <property type="protein sequence ID" value="KAK2068733.1"/>
    <property type="molecule type" value="Genomic_DNA"/>
</dbReference>
<dbReference type="Proteomes" id="UP001217918">
    <property type="component" value="Unassembled WGS sequence"/>
</dbReference>
<gene>
    <name evidence="2" type="ORF">P8C59_003361</name>
</gene>
<evidence type="ECO:0000313" key="3">
    <source>
        <dbReference type="Proteomes" id="UP001217918"/>
    </source>
</evidence>
<proteinExistence type="predicted"/>
<feature type="chain" id="PRO_5042191503" evidence="1">
    <location>
        <begin position="23"/>
        <end position="228"/>
    </location>
</feature>
<keyword evidence="1" id="KW-0732">Signal</keyword>
<sequence>MWLRNLLLAFSLSLAAPGTCSARQVYTLYYQLPTGSRFTSFSGELVAPALEKPGDYYLWPGLQDPANSGVYQNVLDGRKGAWYFATGYYKVGGLNGGLPWGEGIPAGFGDLLVFKNTLIGDVWNSTLVDMQTGATATNTWPLGATVFDQAFLTIELYSPVTWDFGTLTWRSVFLTTTGTDDTAWCDNGPQNLDGATIFTITGASSGQAPEGGATCFIQELNMTRPTTP</sequence>
<keyword evidence="3" id="KW-1185">Reference proteome</keyword>
<comment type="caution">
    <text evidence="2">The sequence shown here is derived from an EMBL/GenBank/DDBJ whole genome shotgun (WGS) entry which is preliminary data.</text>
</comment>
<protein>
    <submittedName>
        <fullName evidence="2">Uncharacterized protein</fullName>
    </submittedName>
</protein>
<feature type="signal peptide" evidence="1">
    <location>
        <begin position="1"/>
        <end position="22"/>
    </location>
</feature>
<evidence type="ECO:0000313" key="2">
    <source>
        <dbReference type="EMBL" id="KAK2068733.1"/>
    </source>
</evidence>
<organism evidence="2 3">
    <name type="scientific">Phyllachora maydis</name>
    <dbReference type="NCBI Taxonomy" id="1825666"/>
    <lineage>
        <taxon>Eukaryota</taxon>
        <taxon>Fungi</taxon>
        <taxon>Dikarya</taxon>
        <taxon>Ascomycota</taxon>
        <taxon>Pezizomycotina</taxon>
        <taxon>Sordariomycetes</taxon>
        <taxon>Sordariomycetidae</taxon>
        <taxon>Phyllachorales</taxon>
        <taxon>Phyllachoraceae</taxon>
        <taxon>Phyllachora</taxon>
    </lineage>
</organism>